<dbReference type="RefSeq" id="WP_147650106.1">
    <property type="nucleotide sequence ID" value="NZ_CP042806.1"/>
</dbReference>
<gene>
    <name evidence="1" type="ORF">FTW19_24100</name>
</gene>
<dbReference type="Proteomes" id="UP000321820">
    <property type="component" value="Chromosome"/>
</dbReference>
<dbReference type="EMBL" id="CP042806">
    <property type="protein sequence ID" value="QEE30809.1"/>
    <property type="molecule type" value="Genomic_DNA"/>
</dbReference>
<keyword evidence="2" id="KW-1185">Reference proteome</keyword>
<proteinExistence type="predicted"/>
<evidence type="ECO:0000313" key="2">
    <source>
        <dbReference type="Proteomes" id="UP000321820"/>
    </source>
</evidence>
<accession>A0A5B9EG72</accession>
<dbReference type="AlphaFoldDB" id="A0A5B9EG72"/>
<dbReference type="KEGG" id="talb:FTW19_24100"/>
<organism evidence="1 2">
    <name type="scientific">Terriglobus albidus</name>
    <dbReference type="NCBI Taxonomy" id="1592106"/>
    <lineage>
        <taxon>Bacteria</taxon>
        <taxon>Pseudomonadati</taxon>
        <taxon>Acidobacteriota</taxon>
        <taxon>Terriglobia</taxon>
        <taxon>Terriglobales</taxon>
        <taxon>Acidobacteriaceae</taxon>
        <taxon>Terriglobus</taxon>
    </lineage>
</organism>
<sequence length="118" mass="13138">MRAIHSYTYEDQGRLVVNLARAIRKSGGQLLREEPLSEHAFGMELELPLNCIIDLYGELVRSGLEFSRSGQSTLAELCTVQRHIRPRQARDLVHLRLEVSLLQGISLESLLATSGPAA</sequence>
<protein>
    <submittedName>
        <fullName evidence="1">Uncharacterized protein</fullName>
    </submittedName>
</protein>
<evidence type="ECO:0000313" key="1">
    <source>
        <dbReference type="EMBL" id="QEE30809.1"/>
    </source>
</evidence>
<name>A0A5B9EG72_9BACT</name>
<reference evidence="1 2" key="1">
    <citation type="submission" date="2019-08" db="EMBL/GenBank/DDBJ databases">
        <title>Complete genome sequence of Terriglobus albidus strain ORNL.</title>
        <authorList>
            <person name="Podar M."/>
        </authorList>
    </citation>
    <scope>NUCLEOTIDE SEQUENCE [LARGE SCALE GENOMIC DNA]</scope>
    <source>
        <strain evidence="1 2">ORNL</strain>
    </source>
</reference>